<evidence type="ECO:0000256" key="2">
    <source>
        <dbReference type="ARBA" id="ARBA00022692"/>
    </source>
</evidence>
<evidence type="ECO:0000256" key="1">
    <source>
        <dbReference type="ARBA" id="ARBA00004141"/>
    </source>
</evidence>
<dbReference type="InterPro" id="IPR049326">
    <property type="entry name" value="Rhodopsin_dom_fungi"/>
</dbReference>
<sequence>MAYFIDGKDCMVSEWILLIFAYLFVAARIYTRLVRLHSKLDWSDYLLLASALVALGLIICDTLTFEMGVMDEYEPSVKLSKISFASNYFYDVGMGFPKLSMLAFYWAFFNLSGHPGLRKMLFAITAFVVACYLTILFDDTFFCGVPVSEQWSQEEGACSVFYAPEPFILNFTLNLACYLVVYAVPLILLVKGILRSSTGVALTFALGGLTIASSIVRFVCLKVGTGQENLVYPLSMVEMTLSIIVVALPGLKPLVRNESKI</sequence>
<evidence type="ECO:0000313" key="8">
    <source>
        <dbReference type="EMBL" id="USP77940.1"/>
    </source>
</evidence>
<dbReference type="PANTHER" id="PTHR33048">
    <property type="entry name" value="PTH11-LIKE INTEGRAL MEMBRANE PROTEIN (AFU_ORTHOLOGUE AFUA_5G11245)"/>
    <property type="match status" value="1"/>
</dbReference>
<organism evidence="8 9">
    <name type="scientific">Curvularia clavata</name>
    <dbReference type="NCBI Taxonomy" id="95742"/>
    <lineage>
        <taxon>Eukaryota</taxon>
        <taxon>Fungi</taxon>
        <taxon>Dikarya</taxon>
        <taxon>Ascomycota</taxon>
        <taxon>Pezizomycotina</taxon>
        <taxon>Dothideomycetes</taxon>
        <taxon>Pleosporomycetidae</taxon>
        <taxon>Pleosporales</taxon>
        <taxon>Pleosporineae</taxon>
        <taxon>Pleosporaceae</taxon>
        <taxon>Curvularia</taxon>
    </lineage>
</organism>
<reference evidence="8" key="1">
    <citation type="submission" date="2021-12" db="EMBL/GenBank/DDBJ databases">
        <title>Curvularia clavata genome.</title>
        <authorList>
            <person name="Cao Y."/>
        </authorList>
    </citation>
    <scope>NUCLEOTIDE SEQUENCE</scope>
    <source>
        <strain evidence="8">Yc1106</strain>
    </source>
</reference>
<dbReference type="InterPro" id="IPR052337">
    <property type="entry name" value="SAT4-like"/>
</dbReference>
<feature type="transmembrane region" description="Helical" evidence="6">
    <location>
        <begin position="45"/>
        <end position="68"/>
    </location>
</feature>
<feature type="transmembrane region" description="Helical" evidence="6">
    <location>
        <begin position="15"/>
        <end position="33"/>
    </location>
</feature>
<dbReference type="AlphaFoldDB" id="A0A9Q8Z941"/>
<feature type="transmembrane region" description="Helical" evidence="6">
    <location>
        <begin position="121"/>
        <end position="147"/>
    </location>
</feature>
<keyword evidence="3 6" id="KW-1133">Transmembrane helix</keyword>
<proteinExistence type="inferred from homology"/>
<dbReference type="PANTHER" id="PTHR33048:SF92">
    <property type="entry name" value="INTEGRAL MEMBRANE PROTEIN"/>
    <property type="match status" value="1"/>
</dbReference>
<dbReference type="OrthoDB" id="5372266at2759"/>
<feature type="transmembrane region" description="Helical" evidence="6">
    <location>
        <begin position="167"/>
        <end position="190"/>
    </location>
</feature>
<keyword evidence="2 6" id="KW-0812">Transmembrane</keyword>
<dbReference type="VEuPathDB" id="FungiDB:yc1106_05214"/>
<dbReference type="GO" id="GO:0016020">
    <property type="term" value="C:membrane"/>
    <property type="evidence" value="ECO:0007669"/>
    <property type="project" value="UniProtKB-SubCell"/>
</dbReference>
<keyword evidence="4 6" id="KW-0472">Membrane</keyword>
<name>A0A9Q8Z941_CURCL</name>
<comment type="similarity">
    <text evidence="5">Belongs to the SAT4 family.</text>
</comment>
<dbReference type="Proteomes" id="UP001056012">
    <property type="component" value="Chromosome 3"/>
</dbReference>
<gene>
    <name evidence="8" type="ORF">yc1106_05214</name>
</gene>
<accession>A0A9Q8Z941</accession>
<evidence type="ECO:0000259" key="7">
    <source>
        <dbReference type="Pfam" id="PF20684"/>
    </source>
</evidence>
<evidence type="ECO:0000256" key="3">
    <source>
        <dbReference type="ARBA" id="ARBA00022989"/>
    </source>
</evidence>
<evidence type="ECO:0000313" key="9">
    <source>
        <dbReference type="Proteomes" id="UP001056012"/>
    </source>
</evidence>
<keyword evidence="9" id="KW-1185">Reference proteome</keyword>
<dbReference type="Pfam" id="PF20684">
    <property type="entry name" value="Fung_rhodopsin"/>
    <property type="match status" value="1"/>
</dbReference>
<evidence type="ECO:0000256" key="4">
    <source>
        <dbReference type="ARBA" id="ARBA00023136"/>
    </source>
</evidence>
<feature type="transmembrane region" description="Helical" evidence="6">
    <location>
        <begin position="202"/>
        <end position="224"/>
    </location>
</feature>
<feature type="domain" description="Rhodopsin" evidence="7">
    <location>
        <begin position="27"/>
        <end position="256"/>
    </location>
</feature>
<evidence type="ECO:0000256" key="6">
    <source>
        <dbReference type="SAM" id="Phobius"/>
    </source>
</evidence>
<feature type="transmembrane region" description="Helical" evidence="6">
    <location>
        <begin position="88"/>
        <end position="109"/>
    </location>
</feature>
<feature type="transmembrane region" description="Helical" evidence="6">
    <location>
        <begin position="230"/>
        <end position="251"/>
    </location>
</feature>
<comment type="subcellular location">
    <subcellularLocation>
        <location evidence="1">Membrane</location>
        <topology evidence="1">Multi-pass membrane protein</topology>
    </subcellularLocation>
</comment>
<evidence type="ECO:0000256" key="5">
    <source>
        <dbReference type="ARBA" id="ARBA00038359"/>
    </source>
</evidence>
<dbReference type="EMBL" id="CP089276">
    <property type="protein sequence ID" value="USP77940.1"/>
    <property type="molecule type" value="Genomic_DNA"/>
</dbReference>
<protein>
    <recommendedName>
        <fullName evidence="7">Rhodopsin domain-containing protein</fullName>
    </recommendedName>
</protein>